<dbReference type="Proteomes" id="UP000191116">
    <property type="component" value="Unassembled WGS sequence"/>
</dbReference>
<sequence length="88" mass="10430">MLIFIRTLLLLLLITFHTSSYALTINQYTQKHALLPCTGLETKINSFEKRITMMLSNASKKEKSNLKNEYKALHNLYKQKKCHKRKFR</sequence>
<reference evidence="2 3" key="1">
    <citation type="submission" date="2017-02" db="EMBL/GenBank/DDBJ databases">
        <authorList>
            <person name="Peterson S.W."/>
        </authorList>
    </citation>
    <scope>NUCLEOTIDE SEQUENCE [LARGE SCALE GENOMIC DNA]</scope>
    <source>
        <strain evidence="2 3">CECT 9189</strain>
    </source>
</reference>
<accession>A0A1T4RBZ6</accession>
<organism evidence="2 3">
    <name type="scientific">Photobacterium toruni</name>
    <dbReference type="NCBI Taxonomy" id="1935446"/>
    <lineage>
        <taxon>Bacteria</taxon>
        <taxon>Pseudomonadati</taxon>
        <taxon>Pseudomonadota</taxon>
        <taxon>Gammaproteobacteria</taxon>
        <taxon>Vibrionales</taxon>
        <taxon>Vibrionaceae</taxon>
        <taxon>Photobacterium</taxon>
    </lineage>
</organism>
<feature type="signal peptide" evidence="1">
    <location>
        <begin position="1"/>
        <end position="22"/>
    </location>
</feature>
<protein>
    <recommendedName>
        <fullName evidence="4">Lysozyme inhibitor LprI N-terminal domain-containing protein</fullName>
    </recommendedName>
</protein>
<evidence type="ECO:0000313" key="2">
    <source>
        <dbReference type="EMBL" id="SKA13514.1"/>
    </source>
</evidence>
<dbReference type="EMBL" id="FUWP01000004">
    <property type="protein sequence ID" value="SKA13514.1"/>
    <property type="molecule type" value="Genomic_DNA"/>
</dbReference>
<evidence type="ECO:0000313" key="3">
    <source>
        <dbReference type="Proteomes" id="UP000191116"/>
    </source>
</evidence>
<evidence type="ECO:0008006" key="4">
    <source>
        <dbReference type="Google" id="ProtNLM"/>
    </source>
</evidence>
<dbReference type="AlphaFoldDB" id="A0A1T4RBZ6"/>
<evidence type="ECO:0000256" key="1">
    <source>
        <dbReference type="SAM" id="SignalP"/>
    </source>
</evidence>
<feature type="chain" id="PRO_5012210989" description="Lysozyme inhibitor LprI N-terminal domain-containing protein" evidence="1">
    <location>
        <begin position="23"/>
        <end position="88"/>
    </location>
</feature>
<name>A0A1T4RBZ6_9GAMM</name>
<keyword evidence="1" id="KW-0732">Signal</keyword>
<gene>
    <name evidence="2" type="ORF">CZ814_01263</name>
</gene>
<proteinExistence type="predicted"/>